<evidence type="ECO:0000313" key="11">
    <source>
        <dbReference type="EMBL" id="JAG42682.1"/>
    </source>
</evidence>
<dbReference type="AlphaFoldDB" id="A0A0A9ZFD3"/>
<dbReference type="EMBL" id="GBHO01000922">
    <property type="protein sequence ID" value="JAG42682.1"/>
    <property type="molecule type" value="Transcribed_RNA"/>
</dbReference>
<sequence length="985" mass="109969">MGVGEVDGPPKKRLKQAQLPFCISSADKSGNKRKLDSVSPDSGLALKVSRKDSTPRALTYDKENFKVNNVDNDVEPVELLSDSDESNGSPKPANQTTVKESTTKRLDDRASEDDNAKEGVGNQVGSNLNREGEPEVDDDVITESKKTDDAGGNGGQVTDEGPGQNENAGKGESVVEKADGKINVDVPKQTEESAQEKVDNEKSAAVVESKVVCDDDKESKTASEAKETPDLDKTSDKTLESNQVETDLDRSIESEQGDPNSSLVVSSEDENNVSVSSTKKGSGATSVLRKADRAKRREEKMRLKKEKEELRRQKQEKKEKRERLKEEERKKKEDERKRKEEEKRKKEEVKEEEKRKKEEEKKKKEEVKEEEKRKKEEERKKKEEERKKKEESKEEDRKKKEEARLAEERKEQLAKKAFTKFFIQNKSKSNAPKKDEVDKPDESIETPKFMPFPVKSDMRLAVQVRHSISDEEKKVLSDAFEASCPPEKLYLDEIKSGARKPITGPATWPLFEEEHDVIIVESVVEEKSDHEDEAALCVKTKRQRAKLLQFHDNRRPPYWGTWRKKSSAVTPRKPFAQDKVFDYEVDSDSEWEDEEEGEDIDKEGESDKEQSDDENVGEDGYLLDNTFVPHGYLSDEEAAEEEENLNPEDQKLKLKVLKQEFEQELKAKTRLKPRLLGCVWISNETTEVSKGSLYETLMNLRCKWDESEGPIDPTGPAIVDCTPSPSLATTKFPSTLIGQLVRLVHGSRLSHISLITEFMSSLDKEKQLSTISKRAVSLKIKEIAVKTPSILGRAVWTVSPDLCAEYNLPSLEPPSIPSPAPILDTPPPKPKETALVNFLKKASTPQGARRRVTPTLVSPIVDLTKEVQPSEPGSSTALADSSKTEKPEALADSSSVTTSASSDTVKLGTAAAPPGVQKTETPPAAPPLRKRIQPITLSKTVSSSFKSPSTPKLAPIFNNFPDTPRPTPPPPPQSIDVVNLCSDSN</sequence>
<feature type="region of interest" description="Disordered" evidence="7">
    <location>
        <begin position="584"/>
        <end position="623"/>
    </location>
</feature>
<keyword evidence="6" id="KW-0539">Nucleus</keyword>
<feature type="compositionally biased region" description="Basic and acidic residues" evidence="7">
    <location>
        <begin position="432"/>
        <end position="442"/>
    </location>
</feature>
<organism evidence="10">
    <name type="scientific">Lygus hesperus</name>
    <name type="common">Western plant bug</name>
    <dbReference type="NCBI Taxonomy" id="30085"/>
    <lineage>
        <taxon>Eukaryota</taxon>
        <taxon>Metazoa</taxon>
        <taxon>Ecdysozoa</taxon>
        <taxon>Arthropoda</taxon>
        <taxon>Hexapoda</taxon>
        <taxon>Insecta</taxon>
        <taxon>Pterygota</taxon>
        <taxon>Neoptera</taxon>
        <taxon>Paraneoptera</taxon>
        <taxon>Hemiptera</taxon>
        <taxon>Heteroptera</taxon>
        <taxon>Panheteroptera</taxon>
        <taxon>Cimicomorpha</taxon>
        <taxon>Miridae</taxon>
        <taxon>Mirini</taxon>
        <taxon>Lygus</taxon>
    </lineage>
</organism>
<evidence type="ECO:0000313" key="10">
    <source>
        <dbReference type="EMBL" id="JAG42681.1"/>
    </source>
</evidence>
<dbReference type="GO" id="GO:0033186">
    <property type="term" value="C:CAF-1 complex"/>
    <property type="evidence" value="ECO:0007669"/>
    <property type="project" value="TreeGrafter"/>
</dbReference>
<dbReference type="InterPro" id="IPR021644">
    <property type="entry name" value="CAF-1_p150_acidic"/>
</dbReference>
<keyword evidence="2" id="KW-0235">DNA replication</keyword>
<dbReference type="PANTHER" id="PTHR15272:SF0">
    <property type="entry name" value="CHROMATIN ASSEMBLY FACTOR 1 SUBUNIT A"/>
    <property type="match status" value="1"/>
</dbReference>
<keyword evidence="4" id="KW-0143">Chaperone</keyword>
<feature type="compositionally biased region" description="Low complexity" evidence="7">
    <location>
        <begin position="891"/>
        <end position="905"/>
    </location>
</feature>
<dbReference type="EMBL" id="GBHO01000923">
    <property type="protein sequence ID" value="JAG42681.1"/>
    <property type="molecule type" value="Transcribed_RNA"/>
</dbReference>
<feature type="compositionally biased region" description="Low complexity" evidence="7">
    <location>
        <begin position="936"/>
        <end position="953"/>
    </location>
</feature>
<dbReference type="InterPro" id="IPR022043">
    <property type="entry name" value="CAF1A_DD"/>
</dbReference>
<accession>A0A0A9ZFD3</accession>
<feature type="domain" description="Chromatin assembly factor 1 subunit A dimerization" evidence="9">
    <location>
        <begin position="546"/>
        <end position="614"/>
    </location>
</feature>
<dbReference type="GO" id="GO:0005634">
    <property type="term" value="C:nucleus"/>
    <property type="evidence" value="ECO:0007669"/>
    <property type="project" value="UniProtKB-SubCell"/>
</dbReference>
<name>A0A0A9ZFD3_LYGHE</name>
<feature type="compositionally biased region" description="Low complexity" evidence="7">
    <location>
        <begin position="260"/>
        <end position="277"/>
    </location>
</feature>
<dbReference type="GO" id="GO:0006281">
    <property type="term" value="P:DNA repair"/>
    <property type="evidence" value="ECO:0007669"/>
    <property type="project" value="UniProtKB-KW"/>
</dbReference>
<gene>
    <name evidence="10" type="primary">CHAF1A_0</name>
    <name evidence="11" type="synonym">CHAF1A_1</name>
    <name evidence="10" type="ORF">CM83_43515</name>
    <name evidence="11" type="ORF">CM83_43518</name>
</gene>
<dbReference type="PANTHER" id="PTHR15272">
    <property type="entry name" value="CHROMATIN ASSEMBLY FACTOR 1 SUBUNIT A CAF-1 SUBUNIT A"/>
    <property type="match status" value="1"/>
</dbReference>
<evidence type="ECO:0000256" key="2">
    <source>
        <dbReference type="ARBA" id="ARBA00022705"/>
    </source>
</evidence>
<comment type="subcellular location">
    <subcellularLocation>
        <location evidence="1">Nucleus</location>
    </subcellularLocation>
</comment>
<feature type="region of interest" description="Disordered" evidence="7">
    <location>
        <begin position="1"/>
        <end position="54"/>
    </location>
</feature>
<feature type="compositionally biased region" description="Acidic residues" evidence="7">
    <location>
        <begin position="72"/>
        <end position="85"/>
    </location>
</feature>
<evidence type="ECO:0000256" key="7">
    <source>
        <dbReference type="SAM" id="MobiDB-lite"/>
    </source>
</evidence>
<feature type="compositionally biased region" description="Polar residues" evidence="7">
    <location>
        <begin position="871"/>
        <end position="881"/>
    </location>
</feature>
<feature type="compositionally biased region" description="Polar residues" evidence="7">
    <location>
        <begin position="86"/>
        <end position="100"/>
    </location>
</feature>
<proteinExistence type="predicted"/>
<feature type="compositionally biased region" description="Pro residues" evidence="7">
    <location>
        <begin position="963"/>
        <end position="973"/>
    </location>
</feature>
<evidence type="ECO:0000256" key="1">
    <source>
        <dbReference type="ARBA" id="ARBA00004123"/>
    </source>
</evidence>
<evidence type="ECO:0000256" key="4">
    <source>
        <dbReference type="ARBA" id="ARBA00023186"/>
    </source>
</evidence>
<protein>
    <submittedName>
        <fullName evidence="10">Chromatin assembly factor 1 subunit A</fullName>
    </submittedName>
</protein>
<feature type="compositionally biased region" description="Acidic residues" evidence="7">
    <location>
        <begin position="584"/>
        <end position="602"/>
    </location>
</feature>
<feature type="compositionally biased region" description="Basic and acidic residues" evidence="7">
    <location>
        <begin position="101"/>
        <end position="117"/>
    </location>
</feature>
<feature type="region of interest" description="Disordered" evidence="7">
    <location>
        <begin position="68"/>
        <end position="450"/>
    </location>
</feature>
<keyword evidence="3" id="KW-0227">DNA damage</keyword>
<reference evidence="10" key="1">
    <citation type="journal article" date="2014" name="PLoS ONE">
        <title>Transcriptome-Based Identification of ABC Transporters in the Western Tarnished Plant Bug Lygus hesperus.</title>
        <authorList>
            <person name="Hull J.J."/>
            <person name="Chaney K."/>
            <person name="Geib S.M."/>
            <person name="Fabrick J.A."/>
            <person name="Brent C.S."/>
            <person name="Walsh D."/>
            <person name="Lavine L.C."/>
        </authorList>
    </citation>
    <scope>NUCLEOTIDE SEQUENCE</scope>
</reference>
<keyword evidence="5" id="KW-0234">DNA repair</keyword>
<evidence type="ECO:0000259" key="8">
    <source>
        <dbReference type="Pfam" id="PF11600"/>
    </source>
</evidence>
<dbReference type="GO" id="GO:0006260">
    <property type="term" value="P:DNA replication"/>
    <property type="evidence" value="ECO:0007669"/>
    <property type="project" value="UniProtKB-KW"/>
</dbReference>
<evidence type="ECO:0000256" key="3">
    <source>
        <dbReference type="ARBA" id="ARBA00022763"/>
    </source>
</evidence>
<dbReference type="Pfam" id="PF12253">
    <property type="entry name" value="CAF1A_dimeriz"/>
    <property type="match status" value="1"/>
</dbReference>
<evidence type="ECO:0000259" key="9">
    <source>
        <dbReference type="Pfam" id="PF12253"/>
    </source>
</evidence>
<dbReference type="GO" id="GO:0006334">
    <property type="term" value="P:nucleosome assembly"/>
    <property type="evidence" value="ECO:0007669"/>
    <property type="project" value="TreeGrafter"/>
</dbReference>
<evidence type="ECO:0000256" key="6">
    <source>
        <dbReference type="ARBA" id="ARBA00023242"/>
    </source>
</evidence>
<feature type="compositionally biased region" description="Basic and acidic residues" evidence="7">
    <location>
        <begin position="289"/>
        <end position="414"/>
    </location>
</feature>
<feature type="compositionally biased region" description="Basic and acidic residues" evidence="7">
    <location>
        <begin position="211"/>
        <end position="239"/>
    </location>
</feature>
<reference evidence="10" key="2">
    <citation type="submission" date="2014-07" db="EMBL/GenBank/DDBJ databases">
        <authorList>
            <person name="Hull J."/>
        </authorList>
    </citation>
    <scope>NUCLEOTIDE SEQUENCE</scope>
</reference>
<dbReference type="Pfam" id="PF11600">
    <property type="entry name" value="CAF1A_acidic"/>
    <property type="match status" value="1"/>
</dbReference>
<feature type="domain" description="Chromatin assembly factor 1 p150 subunit acidic region" evidence="8">
    <location>
        <begin position="348"/>
        <end position="459"/>
    </location>
</feature>
<feature type="region of interest" description="Disordered" evidence="7">
    <location>
        <begin position="863"/>
        <end position="985"/>
    </location>
</feature>
<feature type="compositionally biased region" description="Basic and acidic residues" evidence="7">
    <location>
        <begin position="173"/>
        <end position="202"/>
    </location>
</feature>
<evidence type="ECO:0000256" key="5">
    <source>
        <dbReference type="ARBA" id="ARBA00023204"/>
    </source>
</evidence>